<dbReference type="AlphaFoldDB" id="A0A170YF58"/>
<reference evidence="2" key="2">
    <citation type="journal article" date="2017" name="Genome Announc.">
        <title>Draft genome sequence of Paludibacter jiangxiensis NM7(T), a propionate-producing fermentative bacterium.</title>
        <authorList>
            <person name="Qiu Y.-L."/>
            <person name="Tourlousse D.M."/>
            <person name="Matsuura N."/>
            <person name="Ohashi A."/>
            <person name="Sekiguchi Y."/>
        </authorList>
    </citation>
    <scope>NUCLEOTIDE SEQUENCE [LARGE SCALE GENOMIC DNA]</scope>
    <source>
        <strain evidence="2">NM7</strain>
    </source>
</reference>
<dbReference type="InterPro" id="IPR007152">
    <property type="entry name" value="DUF354"/>
</dbReference>
<dbReference type="RefSeq" id="WP_084252211.1">
    <property type="nucleotide sequence ID" value="NZ_BDCR01000001.1"/>
</dbReference>
<dbReference type="PANTHER" id="PTHR39662:SF1">
    <property type="entry name" value="DUF354 DOMAIN-CONTAINING PROTEIN"/>
    <property type="match status" value="1"/>
</dbReference>
<dbReference type="GO" id="GO:0016740">
    <property type="term" value="F:transferase activity"/>
    <property type="evidence" value="ECO:0007669"/>
    <property type="project" value="UniProtKB-KW"/>
</dbReference>
<comment type="caution">
    <text evidence="1">The sequence shown here is derived from an EMBL/GenBank/DDBJ whole genome shotgun (WGS) entry which is preliminary data.</text>
</comment>
<dbReference type="SUPFAM" id="SSF88713">
    <property type="entry name" value="Glycoside hydrolase/deacetylase"/>
    <property type="match status" value="1"/>
</dbReference>
<dbReference type="PANTHER" id="PTHR39662">
    <property type="entry name" value="DUF354 DOMAIN-CONTAINING PROTEIN-RELATED"/>
    <property type="match status" value="1"/>
</dbReference>
<keyword evidence="1" id="KW-0808">Transferase</keyword>
<dbReference type="EMBL" id="BDCR01000001">
    <property type="protein sequence ID" value="GAT61759.1"/>
    <property type="molecule type" value="Genomic_DNA"/>
</dbReference>
<name>A0A170YF58_9BACT</name>
<dbReference type="InterPro" id="IPR011330">
    <property type="entry name" value="Glyco_hydro/deAcase_b/a-brl"/>
</dbReference>
<sequence length="640" mass="74828">MRIALYISHPAQYLFFRNPIRLWKEHGHEIKIFIRTKDVLAQLMQYDNVTFENVMPHGRKPNVFDITKAFIYRTSKLFLKILIFKPDILLGTDASVAHIAFVLRKPCITTLEDDYNVIKRLALLTYPFTNTILTPECCNVGRWKHKKIGYNGLMKLSYLHPKRFTPDNNIATKYTGEQPYCLIRLSRLTAYHDMGIAGLPQPLIKKEIEICQKQGRKVFISAEGELNPDFEPYRLIINPSDMHHVLAGADLLVSDSQSMSVEASILGVPSIRFSDFSGRISVLEELEHNYHLTYGISTSDPERLLTLTGKILSVNNRKELYQERRNLLLANKIDVAPFITWFVENYPKSKNLMRSNPDIQYSVGKEPEHLAYQTKKTKDDFLSKSSDFTFHKYIDLLHILKHQGYTFRTFEEFCKGQNQGRFVILRHDIDARPYHALQCAEIEHNEGIRSSYYFRIVRNSNRPEIIQKIAALGHEIGYHYEEMSITKGDINKSIGLFEKNLAYFRQFYPIKTICMHGSPTSSFSNIDLWKHYDYRQSDIIGEPYFDIDFNNFMYLTDTGRCWDGQSVSVRDRVKGKIYDRFHSTNDMIEAALSGQLHDKIMITTHPQRWTDNQWKWVFEFVSQGFKNQIKRIVIKYKKTK</sequence>
<dbReference type="Proteomes" id="UP000076586">
    <property type="component" value="Unassembled WGS sequence"/>
</dbReference>
<protein>
    <submittedName>
        <fullName evidence="1">Predicted glycosyltransferase</fullName>
    </submittedName>
</protein>
<organism evidence="1 2">
    <name type="scientific">Paludibacter jiangxiensis</name>
    <dbReference type="NCBI Taxonomy" id="681398"/>
    <lineage>
        <taxon>Bacteria</taxon>
        <taxon>Pseudomonadati</taxon>
        <taxon>Bacteroidota</taxon>
        <taxon>Bacteroidia</taxon>
        <taxon>Bacteroidales</taxon>
        <taxon>Paludibacteraceae</taxon>
        <taxon>Paludibacter</taxon>
    </lineage>
</organism>
<proteinExistence type="predicted"/>
<dbReference type="SUPFAM" id="SSF53756">
    <property type="entry name" value="UDP-Glycosyltransferase/glycogen phosphorylase"/>
    <property type="match status" value="1"/>
</dbReference>
<dbReference type="GO" id="GO:0005975">
    <property type="term" value="P:carbohydrate metabolic process"/>
    <property type="evidence" value="ECO:0007669"/>
    <property type="project" value="InterPro"/>
</dbReference>
<accession>A0A170YF58</accession>
<keyword evidence="2" id="KW-1185">Reference proteome</keyword>
<evidence type="ECO:0000313" key="1">
    <source>
        <dbReference type="EMBL" id="GAT61759.1"/>
    </source>
</evidence>
<gene>
    <name evidence="1" type="ORF">PJIAN_1342</name>
</gene>
<reference evidence="2" key="1">
    <citation type="submission" date="2016-04" db="EMBL/GenBank/DDBJ databases">
        <title>Draft genome sequence of Paludibacter jiangxiensis strain NM7.</title>
        <authorList>
            <person name="Qiu Y."/>
            <person name="Matsuura N."/>
            <person name="Ohashi A."/>
            <person name="Tourlousse M.D."/>
            <person name="Sekiguchi Y."/>
        </authorList>
    </citation>
    <scope>NUCLEOTIDE SEQUENCE [LARGE SCALE GENOMIC DNA]</scope>
    <source>
        <strain evidence="2">NM7</strain>
    </source>
</reference>
<dbReference type="STRING" id="681398.PJIAN_1342"/>
<evidence type="ECO:0000313" key="2">
    <source>
        <dbReference type="Proteomes" id="UP000076586"/>
    </source>
</evidence>
<dbReference type="Pfam" id="PF04007">
    <property type="entry name" value="DUF354"/>
    <property type="match status" value="1"/>
</dbReference>